<dbReference type="KEGG" id="trc:DYE49_06080"/>
<feature type="binding site" evidence="7 8">
    <location>
        <position position="78"/>
    </location>
    <ligand>
        <name>S-adenosyl-L-methionine</name>
        <dbReference type="ChEBI" id="CHEBI:59789"/>
    </ligand>
</feature>
<dbReference type="PANTHER" id="PTHR11727:SF7">
    <property type="entry name" value="DIMETHYLADENOSINE TRANSFERASE-RELATED"/>
    <property type="match status" value="1"/>
</dbReference>
<evidence type="ECO:0000256" key="2">
    <source>
        <dbReference type="ARBA" id="ARBA00022552"/>
    </source>
</evidence>
<feature type="binding site" evidence="7 8">
    <location>
        <position position="106"/>
    </location>
    <ligand>
        <name>S-adenosyl-L-methionine</name>
        <dbReference type="ChEBI" id="CHEBI:59789"/>
    </ligand>
</feature>
<evidence type="ECO:0000259" key="9">
    <source>
        <dbReference type="SMART" id="SM00650"/>
    </source>
</evidence>
<dbReference type="EMBL" id="CP031517">
    <property type="protein sequence ID" value="QOS40043.1"/>
    <property type="molecule type" value="Genomic_DNA"/>
</dbReference>
<dbReference type="HAMAP" id="MF_00607">
    <property type="entry name" value="16SrRNA_methyltr_A"/>
    <property type="match status" value="1"/>
</dbReference>
<dbReference type="EMBL" id="JACHFR010000001">
    <property type="protein sequence ID" value="MBB5218254.1"/>
    <property type="molecule type" value="Genomic_DNA"/>
</dbReference>
<dbReference type="GO" id="GO:0003723">
    <property type="term" value="F:RNA binding"/>
    <property type="evidence" value="ECO:0007669"/>
    <property type="project" value="UniProtKB-UniRule"/>
</dbReference>
<keyword evidence="12" id="KW-1185">Reference proteome</keyword>
<evidence type="ECO:0000256" key="7">
    <source>
        <dbReference type="HAMAP-Rule" id="MF_00607"/>
    </source>
</evidence>
<organism evidence="10 12">
    <name type="scientific">Treponema rectale</name>
    <dbReference type="NCBI Taxonomy" id="744512"/>
    <lineage>
        <taxon>Bacteria</taxon>
        <taxon>Pseudomonadati</taxon>
        <taxon>Spirochaetota</taxon>
        <taxon>Spirochaetia</taxon>
        <taxon>Spirochaetales</taxon>
        <taxon>Treponemataceae</taxon>
        <taxon>Treponema</taxon>
    </lineage>
</organism>
<dbReference type="AlphaFoldDB" id="A0A840SBP7"/>
<dbReference type="InterPro" id="IPR001737">
    <property type="entry name" value="KsgA/Erm"/>
</dbReference>
<comment type="catalytic activity">
    <reaction evidence="7">
        <text>adenosine(1518)/adenosine(1519) in 16S rRNA + 4 S-adenosyl-L-methionine = N(6)-dimethyladenosine(1518)/N(6)-dimethyladenosine(1519) in 16S rRNA + 4 S-adenosyl-L-homocysteine + 4 H(+)</text>
        <dbReference type="Rhea" id="RHEA:19609"/>
        <dbReference type="Rhea" id="RHEA-COMP:10232"/>
        <dbReference type="Rhea" id="RHEA-COMP:10233"/>
        <dbReference type="ChEBI" id="CHEBI:15378"/>
        <dbReference type="ChEBI" id="CHEBI:57856"/>
        <dbReference type="ChEBI" id="CHEBI:59789"/>
        <dbReference type="ChEBI" id="CHEBI:74411"/>
        <dbReference type="ChEBI" id="CHEBI:74493"/>
        <dbReference type="EC" id="2.1.1.182"/>
    </reaction>
</comment>
<reference evidence="10 12" key="2">
    <citation type="submission" date="2020-08" db="EMBL/GenBank/DDBJ databases">
        <title>Genomic Encyclopedia of Type Strains, Phase IV (KMG-IV): sequencing the most valuable type-strain genomes for metagenomic binning, comparative biology and taxonomic classification.</title>
        <authorList>
            <person name="Goeker M."/>
        </authorList>
    </citation>
    <scope>NUCLEOTIDE SEQUENCE [LARGE SCALE GENOMIC DNA]</scope>
    <source>
        <strain evidence="10 12">DSM 103679</strain>
    </source>
</reference>
<dbReference type="PROSITE" id="PS01131">
    <property type="entry name" value="RRNA_A_DIMETH"/>
    <property type="match status" value="1"/>
</dbReference>
<evidence type="ECO:0000256" key="5">
    <source>
        <dbReference type="ARBA" id="ARBA00022691"/>
    </source>
</evidence>
<dbReference type="PROSITE" id="PS51689">
    <property type="entry name" value="SAM_RNA_A_N6_MT"/>
    <property type="match status" value="1"/>
</dbReference>
<protein>
    <recommendedName>
        <fullName evidence="7">Ribosomal RNA small subunit methyltransferase A</fullName>
        <ecNumber evidence="7">2.1.1.182</ecNumber>
    </recommendedName>
    <alternativeName>
        <fullName evidence="7">16S rRNA (adenine(1518)-N(6)/adenine(1519)-N(6))-dimethyltransferase</fullName>
    </alternativeName>
    <alternativeName>
        <fullName evidence="7">16S rRNA dimethyladenosine transferase</fullName>
    </alternativeName>
    <alternativeName>
        <fullName evidence="7">16S rRNA dimethylase</fullName>
    </alternativeName>
    <alternativeName>
        <fullName evidence="7">S-adenosylmethionine-6-N', N'-adenosyl(rRNA) dimethyltransferase</fullName>
    </alternativeName>
</protein>
<evidence type="ECO:0000313" key="12">
    <source>
        <dbReference type="Proteomes" id="UP000578697"/>
    </source>
</evidence>
<gene>
    <name evidence="7 11" type="primary">rsmA</name>
    <name evidence="7" type="synonym">ksgA</name>
    <name evidence="11" type="ORF">DYE49_06080</name>
    <name evidence="10" type="ORF">HNP77_000598</name>
</gene>
<feature type="binding site" evidence="7 8">
    <location>
        <position position="126"/>
    </location>
    <ligand>
        <name>S-adenosyl-L-methionine</name>
        <dbReference type="ChEBI" id="CHEBI:59789"/>
    </ligand>
</feature>
<dbReference type="SUPFAM" id="SSF53335">
    <property type="entry name" value="S-adenosyl-L-methionine-dependent methyltransferases"/>
    <property type="match status" value="1"/>
</dbReference>
<comment type="function">
    <text evidence="7">Specifically dimethylates two adjacent adenosines (A1518 and A1519) in the loop of a conserved hairpin near the 3'-end of 16S rRNA in the 30S particle. May play a critical role in biogenesis of 30S subunits.</text>
</comment>
<reference evidence="11 13" key="1">
    <citation type="submission" date="2018-08" db="EMBL/GenBank/DDBJ databases">
        <title>The first complete genome of Treponema rectale (CHPAT), a commensal spirochete of the bovine rectum.</title>
        <authorList>
            <person name="Staton G.J."/>
            <person name="Clegg S.R."/>
            <person name="Carter S.D."/>
            <person name="Radford A.D."/>
            <person name="Darby A."/>
            <person name="Hall N."/>
            <person name="Birtles R.J."/>
            <person name="Evans N.J."/>
        </authorList>
    </citation>
    <scope>NUCLEOTIDE SEQUENCE [LARGE SCALE GENOMIC DNA]</scope>
    <source>
        <strain evidence="11 13">CHPA</strain>
    </source>
</reference>
<keyword evidence="5 7" id="KW-0949">S-adenosyl-L-methionine</keyword>
<keyword evidence="1 7" id="KW-0963">Cytoplasm</keyword>
<feature type="binding site" evidence="7 8">
    <location>
        <position position="57"/>
    </location>
    <ligand>
        <name>S-adenosyl-L-methionine</name>
        <dbReference type="ChEBI" id="CHEBI:59789"/>
    </ligand>
</feature>
<dbReference type="InterPro" id="IPR023165">
    <property type="entry name" value="rRNA_Ade_diMease-like_C"/>
</dbReference>
<dbReference type="InterPro" id="IPR011530">
    <property type="entry name" value="rRNA_adenine_dimethylase"/>
</dbReference>
<dbReference type="GO" id="GO:0052908">
    <property type="term" value="F:16S rRNA (adenine(1518)-N(6)/adenine(1519)-N(6))-dimethyltransferase activity"/>
    <property type="evidence" value="ECO:0007669"/>
    <property type="project" value="UniProtKB-EC"/>
</dbReference>
<evidence type="ECO:0000313" key="13">
    <source>
        <dbReference type="Proteomes" id="UP000593591"/>
    </source>
</evidence>
<feature type="domain" description="Ribosomal RNA adenine methylase transferase N-terminal" evidence="9">
    <location>
        <begin position="37"/>
        <end position="211"/>
    </location>
</feature>
<name>A0A840SBP7_9SPIR</name>
<evidence type="ECO:0000256" key="1">
    <source>
        <dbReference type="ARBA" id="ARBA00022490"/>
    </source>
</evidence>
<evidence type="ECO:0000256" key="8">
    <source>
        <dbReference type="PROSITE-ProRule" id="PRU01026"/>
    </source>
</evidence>
<feature type="binding site" evidence="7 8">
    <location>
        <position position="30"/>
    </location>
    <ligand>
        <name>S-adenosyl-L-methionine</name>
        <dbReference type="ChEBI" id="CHEBI:59789"/>
    </ligand>
</feature>
<dbReference type="PANTHER" id="PTHR11727">
    <property type="entry name" value="DIMETHYLADENOSINE TRANSFERASE"/>
    <property type="match status" value="1"/>
</dbReference>
<proteinExistence type="inferred from homology"/>
<evidence type="ECO:0000313" key="10">
    <source>
        <dbReference type="EMBL" id="MBB5218254.1"/>
    </source>
</evidence>
<dbReference type="Proteomes" id="UP000578697">
    <property type="component" value="Unassembled WGS sequence"/>
</dbReference>
<evidence type="ECO:0000256" key="4">
    <source>
        <dbReference type="ARBA" id="ARBA00022679"/>
    </source>
</evidence>
<evidence type="ECO:0000313" key="11">
    <source>
        <dbReference type="EMBL" id="QOS40043.1"/>
    </source>
</evidence>
<keyword evidence="2 7" id="KW-0698">rRNA processing</keyword>
<dbReference type="SMART" id="SM00650">
    <property type="entry name" value="rADc"/>
    <property type="match status" value="1"/>
</dbReference>
<dbReference type="NCBIfam" id="TIGR00755">
    <property type="entry name" value="ksgA"/>
    <property type="match status" value="1"/>
</dbReference>
<dbReference type="InterPro" id="IPR020596">
    <property type="entry name" value="rRNA_Ade_Mease_Trfase_CS"/>
</dbReference>
<dbReference type="EC" id="2.1.1.182" evidence="7"/>
<evidence type="ECO:0000256" key="3">
    <source>
        <dbReference type="ARBA" id="ARBA00022603"/>
    </source>
</evidence>
<dbReference type="Pfam" id="PF00398">
    <property type="entry name" value="RrnaAD"/>
    <property type="match status" value="1"/>
</dbReference>
<sequence>MGHPDYNSPSELKNFLDSHEMGMQKKFGQNFMINEAARKRIIESLKLTASDSVWEIGPGLGCMTELILESNAKLTVFEIDRGFISCLKEFFSDKLSSGSFSIVEGDVLKNWKKQKNENPAVKLFGNLPYNIAATFIADTIADGLVFDRCVFTVQKEVAMRMWAKPKEENYSSFSVLCQYFYDVEKGFELGPGNFWPKPNVSSHSVIFTKKQDFKSTCSTAAFVKMVHALFSARRKTIANNIKSILNSDINADDFFERAGIDKGLRAETLSTDDFIRLATVYEKMNNKKGE</sequence>
<dbReference type="InterPro" id="IPR029063">
    <property type="entry name" value="SAM-dependent_MTases_sf"/>
</dbReference>
<dbReference type="InterPro" id="IPR020598">
    <property type="entry name" value="rRNA_Ade_methylase_Trfase_N"/>
</dbReference>
<accession>A0A840SBP7</accession>
<dbReference type="Gene3D" id="1.10.8.100">
    <property type="entry name" value="Ribosomal RNA adenine dimethylase-like, domain 2"/>
    <property type="match status" value="1"/>
</dbReference>
<keyword evidence="3 7" id="KW-0489">Methyltransferase</keyword>
<dbReference type="RefSeq" id="WP_184651678.1">
    <property type="nucleotide sequence ID" value="NZ_JACHFR010000001.1"/>
</dbReference>
<dbReference type="Proteomes" id="UP000593591">
    <property type="component" value="Chromosome"/>
</dbReference>
<keyword evidence="4 7" id="KW-0808">Transferase</keyword>
<feature type="binding site" evidence="7 8">
    <location>
        <position position="32"/>
    </location>
    <ligand>
        <name>S-adenosyl-L-methionine</name>
        <dbReference type="ChEBI" id="CHEBI:59789"/>
    </ligand>
</feature>
<comment type="subcellular location">
    <subcellularLocation>
        <location evidence="7">Cytoplasm</location>
    </subcellularLocation>
</comment>
<evidence type="ECO:0000256" key="6">
    <source>
        <dbReference type="ARBA" id="ARBA00022884"/>
    </source>
</evidence>
<keyword evidence="6 7" id="KW-0694">RNA-binding</keyword>
<comment type="similarity">
    <text evidence="7">Belongs to the class I-like SAM-binding methyltransferase superfamily. rRNA adenine N(6)-methyltransferase family. RsmA subfamily.</text>
</comment>
<dbReference type="Gene3D" id="3.40.50.150">
    <property type="entry name" value="Vaccinia Virus protein VP39"/>
    <property type="match status" value="1"/>
</dbReference>
<dbReference type="GO" id="GO:0005829">
    <property type="term" value="C:cytosol"/>
    <property type="evidence" value="ECO:0007669"/>
    <property type="project" value="TreeGrafter"/>
</dbReference>